<dbReference type="RefSeq" id="WP_030737572.1">
    <property type="nucleotide sequence ID" value="NZ_CP009922.3"/>
</dbReference>
<dbReference type="InterPro" id="IPR038020">
    <property type="entry name" value="MbtH-like_sf"/>
</dbReference>
<name>A0A0F7G0I2_9ACTN</name>
<dbReference type="GO" id="GO:0005829">
    <property type="term" value="C:cytosol"/>
    <property type="evidence" value="ECO:0007669"/>
    <property type="project" value="TreeGrafter"/>
</dbReference>
<evidence type="ECO:0000313" key="2">
    <source>
        <dbReference type="EMBL" id="AKG46655.1"/>
    </source>
</evidence>
<reference evidence="2" key="1">
    <citation type="submission" date="2019-08" db="EMBL/GenBank/DDBJ databases">
        <title>Complete genome sequence of a mangrove-derived Streptomyces xiamenensis.</title>
        <authorList>
            <person name="Xu J."/>
        </authorList>
    </citation>
    <scope>NUCLEOTIDE SEQUENCE</scope>
    <source>
        <strain evidence="2">318</strain>
    </source>
</reference>
<dbReference type="Pfam" id="PF03621">
    <property type="entry name" value="MbtH"/>
    <property type="match status" value="1"/>
</dbReference>
<evidence type="ECO:0000259" key="1">
    <source>
        <dbReference type="SMART" id="SM00923"/>
    </source>
</evidence>
<dbReference type="SMART" id="SM00923">
    <property type="entry name" value="MbtH"/>
    <property type="match status" value="1"/>
</dbReference>
<dbReference type="SUPFAM" id="SSF160582">
    <property type="entry name" value="MbtH-like"/>
    <property type="match status" value="1"/>
</dbReference>
<dbReference type="PANTHER" id="PTHR38444">
    <property type="entry name" value="ENTEROBACTIN BIOSYNTHESIS PROTEIN YBDZ"/>
    <property type="match status" value="1"/>
</dbReference>
<sequence>MNANPFEDESADYLAVVNAEGQHSLWPAFAEVPLGWNVVAGPAGREDCLRFITENWQDMRPKSLVAALSRSAG</sequence>
<dbReference type="PATRIC" id="fig|408015.6.peg.5335"/>
<organism evidence="2 3">
    <name type="scientific">Streptomyces xiamenensis</name>
    <dbReference type="NCBI Taxonomy" id="408015"/>
    <lineage>
        <taxon>Bacteria</taxon>
        <taxon>Bacillati</taxon>
        <taxon>Actinomycetota</taxon>
        <taxon>Actinomycetes</taxon>
        <taxon>Kitasatosporales</taxon>
        <taxon>Streptomycetaceae</taxon>
        <taxon>Streptomyces</taxon>
    </lineage>
</organism>
<dbReference type="STRING" id="408015.SXIM_52710"/>
<feature type="domain" description="MbtH-like" evidence="1">
    <location>
        <begin position="4"/>
        <end position="54"/>
    </location>
</feature>
<dbReference type="AlphaFoldDB" id="A0A0F7G0I2"/>
<keyword evidence="3" id="KW-1185">Reference proteome</keyword>
<dbReference type="GO" id="GO:0019290">
    <property type="term" value="P:siderophore biosynthetic process"/>
    <property type="evidence" value="ECO:0007669"/>
    <property type="project" value="TreeGrafter"/>
</dbReference>
<dbReference type="KEGG" id="sxi:SXIM_52710"/>
<dbReference type="PANTHER" id="PTHR38444:SF1">
    <property type="entry name" value="ENTEROBACTIN BIOSYNTHESIS PROTEIN YBDZ"/>
    <property type="match status" value="1"/>
</dbReference>
<accession>A0A0F7G0I2</accession>
<proteinExistence type="predicted"/>
<dbReference type="InterPro" id="IPR037407">
    <property type="entry name" value="MLP_fam"/>
</dbReference>
<dbReference type="Proteomes" id="UP000034034">
    <property type="component" value="Chromosome"/>
</dbReference>
<dbReference type="InterPro" id="IPR005153">
    <property type="entry name" value="MbtH-like_dom"/>
</dbReference>
<dbReference type="HOGENOM" id="CLU_181321_1_0_11"/>
<dbReference type="Gene3D" id="3.90.820.10">
    <property type="entry name" value="Structural Genomics, Unknown Function 30-nov-00 1gh9 Mol_id"/>
    <property type="match status" value="1"/>
</dbReference>
<evidence type="ECO:0000313" key="3">
    <source>
        <dbReference type="Proteomes" id="UP000034034"/>
    </source>
</evidence>
<gene>
    <name evidence="2" type="ORF">SXIM_52710</name>
</gene>
<protein>
    <submittedName>
        <fullName evidence="2">MbtH-like protein</fullName>
    </submittedName>
</protein>
<dbReference type="EMBL" id="CP009922">
    <property type="protein sequence ID" value="AKG46655.1"/>
    <property type="molecule type" value="Genomic_DNA"/>
</dbReference>